<keyword evidence="11" id="KW-0732">Signal</keyword>
<dbReference type="GO" id="GO:0044718">
    <property type="term" value="P:siderophore transmembrane transport"/>
    <property type="evidence" value="ECO:0007669"/>
    <property type="project" value="TreeGrafter"/>
</dbReference>
<evidence type="ECO:0000313" key="14">
    <source>
        <dbReference type="EMBL" id="OSQ37243.1"/>
    </source>
</evidence>
<dbReference type="GO" id="GO:0009279">
    <property type="term" value="C:cell outer membrane"/>
    <property type="evidence" value="ECO:0007669"/>
    <property type="project" value="UniProtKB-SubCell"/>
</dbReference>
<dbReference type="InterPro" id="IPR012910">
    <property type="entry name" value="Plug_dom"/>
</dbReference>
<proteinExistence type="inferred from homology"/>
<evidence type="ECO:0000259" key="12">
    <source>
        <dbReference type="Pfam" id="PF00593"/>
    </source>
</evidence>
<feature type="chain" id="PRO_5013186515" evidence="11">
    <location>
        <begin position="40"/>
        <end position="676"/>
    </location>
</feature>
<keyword evidence="15" id="KW-1185">Reference proteome</keyword>
<dbReference type="Gene3D" id="2.40.170.20">
    <property type="entry name" value="TonB-dependent receptor, beta-barrel domain"/>
    <property type="match status" value="1"/>
</dbReference>
<dbReference type="Gene3D" id="2.170.130.10">
    <property type="entry name" value="TonB-dependent receptor, plug domain"/>
    <property type="match status" value="1"/>
</dbReference>
<keyword evidence="6 10" id="KW-0798">TonB box</keyword>
<evidence type="ECO:0000313" key="15">
    <source>
        <dbReference type="Proteomes" id="UP000193391"/>
    </source>
</evidence>
<dbReference type="AlphaFoldDB" id="A0A1Y2KXW1"/>
<dbReference type="RefSeq" id="WP_085584248.1">
    <property type="nucleotide sequence ID" value="NZ_JFKA01000007.1"/>
</dbReference>
<comment type="caution">
    <text evidence="14">The sequence shown here is derived from an EMBL/GenBank/DDBJ whole genome shotgun (WGS) entry which is preliminary data.</text>
</comment>
<dbReference type="Pfam" id="PF07715">
    <property type="entry name" value="Plug"/>
    <property type="match status" value="1"/>
</dbReference>
<dbReference type="PANTHER" id="PTHR30069:SF41">
    <property type="entry name" value="HEME_HEMOPEXIN UTILIZATION PROTEIN C"/>
    <property type="match status" value="1"/>
</dbReference>
<feature type="domain" description="TonB-dependent receptor-like beta-barrel" evidence="12">
    <location>
        <begin position="227"/>
        <end position="640"/>
    </location>
</feature>
<evidence type="ECO:0000256" key="10">
    <source>
        <dbReference type="RuleBase" id="RU003357"/>
    </source>
</evidence>
<dbReference type="SUPFAM" id="SSF56935">
    <property type="entry name" value="Porins"/>
    <property type="match status" value="1"/>
</dbReference>
<reference evidence="14 15" key="1">
    <citation type="submission" date="2014-03" db="EMBL/GenBank/DDBJ databases">
        <title>The draft genome sequence of Thalassospira mesophila JCM 18969.</title>
        <authorList>
            <person name="Lai Q."/>
            <person name="Shao Z."/>
        </authorList>
    </citation>
    <scope>NUCLEOTIDE SEQUENCE [LARGE SCALE GENOMIC DNA]</scope>
    <source>
        <strain evidence="14 15">JCM 18969</strain>
    </source>
</reference>
<name>A0A1Y2KXW1_9PROT</name>
<organism evidence="14 15">
    <name type="scientific">Thalassospira mesophila</name>
    <dbReference type="NCBI Taxonomy" id="1293891"/>
    <lineage>
        <taxon>Bacteria</taxon>
        <taxon>Pseudomonadati</taxon>
        <taxon>Pseudomonadota</taxon>
        <taxon>Alphaproteobacteria</taxon>
        <taxon>Rhodospirillales</taxon>
        <taxon>Thalassospiraceae</taxon>
        <taxon>Thalassospira</taxon>
    </lineage>
</organism>
<keyword evidence="4 9" id="KW-1134">Transmembrane beta strand</keyword>
<dbReference type="PROSITE" id="PS52016">
    <property type="entry name" value="TONB_DEPENDENT_REC_3"/>
    <property type="match status" value="1"/>
</dbReference>
<evidence type="ECO:0000256" key="11">
    <source>
        <dbReference type="SAM" id="SignalP"/>
    </source>
</evidence>
<dbReference type="PANTHER" id="PTHR30069">
    <property type="entry name" value="TONB-DEPENDENT OUTER MEMBRANE RECEPTOR"/>
    <property type="match status" value="1"/>
</dbReference>
<dbReference type="InterPro" id="IPR039426">
    <property type="entry name" value="TonB-dep_rcpt-like"/>
</dbReference>
<keyword evidence="8 9" id="KW-0998">Cell outer membrane</keyword>
<evidence type="ECO:0000256" key="2">
    <source>
        <dbReference type="ARBA" id="ARBA00009810"/>
    </source>
</evidence>
<dbReference type="EMBL" id="JFKA01000007">
    <property type="protein sequence ID" value="OSQ37243.1"/>
    <property type="molecule type" value="Genomic_DNA"/>
</dbReference>
<dbReference type="STRING" id="1293891.TMES_15755"/>
<evidence type="ECO:0000256" key="6">
    <source>
        <dbReference type="ARBA" id="ARBA00023077"/>
    </source>
</evidence>
<dbReference type="GO" id="GO:0015344">
    <property type="term" value="F:siderophore uptake transmembrane transporter activity"/>
    <property type="evidence" value="ECO:0007669"/>
    <property type="project" value="TreeGrafter"/>
</dbReference>
<accession>A0A1Y2KXW1</accession>
<dbReference type="InterPro" id="IPR000531">
    <property type="entry name" value="Beta-barrel_TonB"/>
</dbReference>
<evidence type="ECO:0000256" key="5">
    <source>
        <dbReference type="ARBA" id="ARBA00022692"/>
    </source>
</evidence>
<evidence type="ECO:0000256" key="3">
    <source>
        <dbReference type="ARBA" id="ARBA00022448"/>
    </source>
</evidence>
<feature type="signal peptide" evidence="11">
    <location>
        <begin position="1"/>
        <end position="39"/>
    </location>
</feature>
<dbReference type="InterPro" id="IPR037066">
    <property type="entry name" value="Plug_dom_sf"/>
</dbReference>
<evidence type="ECO:0000256" key="1">
    <source>
        <dbReference type="ARBA" id="ARBA00004571"/>
    </source>
</evidence>
<evidence type="ECO:0000256" key="9">
    <source>
        <dbReference type="PROSITE-ProRule" id="PRU01360"/>
    </source>
</evidence>
<protein>
    <submittedName>
        <fullName evidence="14">TonB-dependent receptor</fullName>
    </submittedName>
</protein>
<evidence type="ECO:0000256" key="8">
    <source>
        <dbReference type="ARBA" id="ARBA00023237"/>
    </source>
</evidence>
<comment type="subcellular location">
    <subcellularLocation>
        <location evidence="1 9">Cell outer membrane</location>
        <topology evidence="1 9">Multi-pass membrane protein</topology>
    </subcellularLocation>
</comment>
<evidence type="ECO:0000256" key="7">
    <source>
        <dbReference type="ARBA" id="ARBA00023136"/>
    </source>
</evidence>
<sequence length="676" mass="73348">MPQHHFPMLFTQILPVSRWLHTSLLTGVAMAALPAGAFAQDATTKDTDAATLEPITISSDRERTAPPLPGGITLDSETLDKIAPRTLKDVFSGNAAVNVGGASPVTQKTYVQGIEDTKLNVTIDGTRQNNSSYHHLGTTVMDPGMLKKVDVETGVAPADSGPGALGGSIAYETRDARDILEPGENFGGYGKIAYDTNSQGFSEWLTMAGRTDKVEALAYVQNNNTNNYRDGNGDKVDGTANGSENGLGKFALNGQDGERFEAFASHLEDEGVRPSRPNFGALTSGQGAQWISYKKTAMGVSYVDEMPNGQLDPELSLNYSKSELDVPNLQNGASFFHTNSEIETVNGKAANNFDVGIGKVNTGIDFYHDEATGTHNNGTRAGSYTEKSTNIGVFSQARLDLTDRWRTSFGGRFDRQWFTGIDGSEFDEQGLSGNVNTEYDILSNTTIYGGAGTAFGGLPIGESNIYNFSGVWDYAGFAPSRSFNYKAGSRVTFDRLTLDGNVFYNRIERSHDLSDTDRQTTVDLATRGINLSGTYQFDTAYIRATYTHTIVRSDGAPPVSTASAWQGVLLGDIITIDAGKEWHDLGLRAGMSSELALKNDDPEKYGAEPIDTYFVANLYGEWTPEMLSQAVTLRVDANNIFDRAYTDRTTTGYDSIRTEPYMDPGRSFVLSAKVKF</sequence>
<keyword evidence="14" id="KW-0675">Receptor</keyword>
<evidence type="ECO:0000256" key="4">
    <source>
        <dbReference type="ARBA" id="ARBA00022452"/>
    </source>
</evidence>
<evidence type="ECO:0000259" key="13">
    <source>
        <dbReference type="Pfam" id="PF07715"/>
    </source>
</evidence>
<keyword evidence="7 9" id="KW-0472">Membrane</keyword>
<dbReference type="Proteomes" id="UP000193391">
    <property type="component" value="Unassembled WGS sequence"/>
</dbReference>
<dbReference type="InterPro" id="IPR036942">
    <property type="entry name" value="Beta-barrel_TonB_sf"/>
</dbReference>
<comment type="similarity">
    <text evidence="2 9 10">Belongs to the TonB-dependent receptor family.</text>
</comment>
<keyword evidence="3 9" id="KW-0813">Transport</keyword>
<gene>
    <name evidence="14" type="ORF">TMES_15755</name>
</gene>
<feature type="domain" description="TonB-dependent receptor plug" evidence="13">
    <location>
        <begin position="74"/>
        <end position="167"/>
    </location>
</feature>
<dbReference type="Pfam" id="PF00593">
    <property type="entry name" value="TonB_dep_Rec_b-barrel"/>
    <property type="match status" value="1"/>
</dbReference>
<keyword evidence="5 9" id="KW-0812">Transmembrane</keyword>